<evidence type="ECO:0000256" key="2">
    <source>
        <dbReference type="ARBA" id="ARBA00022679"/>
    </source>
</evidence>
<comment type="catalytic activity">
    <reaction evidence="7">
        <text>L-cysteinyl-[protein] + hexadecanoyl-CoA = S-hexadecanoyl-L-cysteinyl-[protein] + CoA</text>
        <dbReference type="Rhea" id="RHEA:36683"/>
        <dbReference type="Rhea" id="RHEA-COMP:10131"/>
        <dbReference type="Rhea" id="RHEA-COMP:11032"/>
        <dbReference type="ChEBI" id="CHEBI:29950"/>
        <dbReference type="ChEBI" id="CHEBI:57287"/>
        <dbReference type="ChEBI" id="CHEBI:57379"/>
        <dbReference type="ChEBI" id="CHEBI:74151"/>
        <dbReference type="EC" id="2.3.1.225"/>
    </reaction>
</comment>
<keyword evidence="5 7" id="KW-0472">Membrane</keyword>
<feature type="transmembrane region" description="Helical" evidence="7">
    <location>
        <begin position="176"/>
        <end position="200"/>
    </location>
</feature>
<evidence type="ECO:0000313" key="10">
    <source>
        <dbReference type="Proteomes" id="UP000241890"/>
    </source>
</evidence>
<name>A0A2R5GDX5_9STRA</name>
<dbReference type="PROSITE" id="PS50216">
    <property type="entry name" value="DHHC"/>
    <property type="match status" value="1"/>
</dbReference>
<feature type="domain" description="Palmitoyltransferase DHHC" evidence="8">
    <location>
        <begin position="130"/>
        <end position="251"/>
    </location>
</feature>
<dbReference type="OrthoDB" id="331948at2759"/>
<comment type="similarity">
    <text evidence="7">Belongs to the DHHC palmitoyltransferase family.</text>
</comment>
<dbReference type="InterPro" id="IPR001594">
    <property type="entry name" value="Palmitoyltrfase_DHHC"/>
</dbReference>
<comment type="subcellular location">
    <subcellularLocation>
        <location evidence="1">Membrane</location>
        <topology evidence="1">Multi-pass membrane protein</topology>
    </subcellularLocation>
</comment>
<sequence>MRSNSPGSYGPITALIAIMAFFYSVFMLTLVPPLAKSVQEERKEEGKYPVHALYANADYVNVAVVNTFFLLTLVSFLRASFTHPGLVPHVHPFDPDCPAGALGEGAKIEQALEERGLLNYRGIERKSDGRPRFCRICGKYKPDRTHHSTPAGACILELDHMCPWIRQAIGYFNKKYFFLLIFYGSCSLVGFAVALGPHFVHACKRMDTVLDFFVIFAWMLSLLLGTALCVFTCFHIYLMTHAYTTVEFCEKRRAPEVKTSQEVSIRDLYKQSPYDLGVLHNIKHVMGPVWTWLLPTRYGLPSDISAGVVFDVNEDHPLYQAAQIGDFSEKAYGDSFADEGIPHGEISTSAASAIADTSLWGPEPGDYFEEVLRPNGDPRHY</sequence>
<dbReference type="AlphaFoldDB" id="A0A2R5GDX5"/>
<evidence type="ECO:0000259" key="8">
    <source>
        <dbReference type="Pfam" id="PF01529"/>
    </source>
</evidence>
<keyword evidence="2 7" id="KW-0808">Transferase</keyword>
<organism evidence="9 10">
    <name type="scientific">Hondaea fermentalgiana</name>
    <dbReference type="NCBI Taxonomy" id="2315210"/>
    <lineage>
        <taxon>Eukaryota</taxon>
        <taxon>Sar</taxon>
        <taxon>Stramenopiles</taxon>
        <taxon>Bigyra</taxon>
        <taxon>Labyrinthulomycetes</taxon>
        <taxon>Thraustochytrida</taxon>
        <taxon>Thraustochytriidae</taxon>
        <taxon>Hondaea</taxon>
    </lineage>
</organism>
<dbReference type="GO" id="GO:0016020">
    <property type="term" value="C:membrane"/>
    <property type="evidence" value="ECO:0007669"/>
    <property type="project" value="UniProtKB-SubCell"/>
</dbReference>
<gene>
    <name evidence="9" type="ORF">FCC1311_026322</name>
</gene>
<comment type="caution">
    <text evidence="9">The sequence shown here is derived from an EMBL/GenBank/DDBJ whole genome shotgun (WGS) entry which is preliminary data.</text>
</comment>
<keyword evidence="10" id="KW-1185">Reference proteome</keyword>
<comment type="domain">
    <text evidence="7">The DHHC domain is required for palmitoyltransferase activity.</text>
</comment>
<dbReference type="InParanoid" id="A0A2R5GDX5"/>
<evidence type="ECO:0000256" key="5">
    <source>
        <dbReference type="ARBA" id="ARBA00023136"/>
    </source>
</evidence>
<reference evidence="9 10" key="1">
    <citation type="submission" date="2017-12" db="EMBL/GenBank/DDBJ databases">
        <title>Sequencing, de novo assembly and annotation of complete genome of a new Thraustochytrid species, strain FCC1311.</title>
        <authorList>
            <person name="Sedici K."/>
            <person name="Godart F."/>
            <person name="Aiese Cigliano R."/>
            <person name="Sanseverino W."/>
            <person name="Barakat M."/>
            <person name="Ortet P."/>
            <person name="Marechal E."/>
            <person name="Cagnac O."/>
            <person name="Amato A."/>
        </authorList>
    </citation>
    <scope>NUCLEOTIDE SEQUENCE [LARGE SCALE GENOMIC DNA]</scope>
</reference>
<feature type="transmembrane region" description="Helical" evidence="7">
    <location>
        <begin position="59"/>
        <end position="77"/>
    </location>
</feature>
<dbReference type="Pfam" id="PF01529">
    <property type="entry name" value="DHHC"/>
    <property type="match status" value="1"/>
</dbReference>
<proteinExistence type="inferred from homology"/>
<keyword evidence="4 7" id="KW-1133">Transmembrane helix</keyword>
<feature type="transmembrane region" description="Helical" evidence="7">
    <location>
        <begin position="212"/>
        <end position="238"/>
    </location>
</feature>
<evidence type="ECO:0000256" key="1">
    <source>
        <dbReference type="ARBA" id="ARBA00004141"/>
    </source>
</evidence>
<dbReference type="PANTHER" id="PTHR12246">
    <property type="entry name" value="PALMITOYLTRANSFERASE ZDHHC16"/>
    <property type="match status" value="1"/>
</dbReference>
<feature type="transmembrane region" description="Helical" evidence="7">
    <location>
        <begin position="12"/>
        <end position="35"/>
    </location>
</feature>
<dbReference type="GO" id="GO:0019706">
    <property type="term" value="F:protein-cysteine S-palmitoyltransferase activity"/>
    <property type="evidence" value="ECO:0007669"/>
    <property type="project" value="UniProtKB-EC"/>
</dbReference>
<dbReference type="Proteomes" id="UP000241890">
    <property type="component" value="Unassembled WGS sequence"/>
</dbReference>
<keyword evidence="6 7" id="KW-0012">Acyltransferase</keyword>
<dbReference type="EMBL" id="BEYU01000020">
    <property type="protein sequence ID" value="GBG26411.1"/>
    <property type="molecule type" value="Genomic_DNA"/>
</dbReference>
<evidence type="ECO:0000256" key="4">
    <source>
        <dbReference type="ARBA" id="ARBA00022989"/>
    </source>
</evidence>
<dbReference type="EC" id="2.3.1.225" evidence="7"/>
<evidence type="ECO:0000256" key="3">
    <source>
        <dbReference type="ARBA" id="ARBA00022692"/>
    </source>
</evidence>
<dbReference type="InterPro" id="IPR039859">
    <property type="entry name" value="PFA4/ZDH16/20/ERF2-like"/>
</dbReference>
<protein>
    <recommendedName>
        <fullName evidence="7">Palmitoyltransferase</fullName>
        <ecNumber evidence="7">2.3.1.225</ecNumber>
    </recommendedName>
</protein>
<evidence type="ECO:0000256" key="7">
    <source>
        <dbReference type="RuleBase" id="RU079119"/>
    </source>
</evidence>
<keyword evidence="3 7" id="KW-0812">Transmembrane</keyword>
<evidence type="ECO:0000313" key="9">
    <source>
        <dbReference type="EMBL" id="GBG26411.1"/>
    </source>
</evidence>
<accession>A0A2R5GDX5</accession>
<evidence type="ECO:0000256" key="6">
    <source>
        <dbReference type="ARBA" id="ARBA00023315"/>
    </source>
</evidence>